<protein>
    <submittedName>
        <fullName evidence="2">Uncharacterized protein</fullName>
    </submittedName>
</protein>
<feature type="region of interest" description="Disordered" evidence="1">
    <location>
        <begin position="1"/>
        <end position="26"/>
    </location>
</feature>
<reference evidence="2 3" key="1">
    <citation type="submission" date="2020-02" db="EMBL/GenBank/DDBJ databases">
        <authorList>
            <person name="Ferguson B K."/>
        </authorList>
    </citation>
    <scope>NUCLEOTIDE SEQUENCE [LARGE SCALE GENOMIC DNA]</scope>
</reference>
<sequence>MRSSGTSYRSLAGKPTTDLGYEETNLGPGGQNALPWDCEGARGSGAIEHPQSRAKTRETREGMKCYPILNPLPVFVPRTREPNSRIVTKVLSATRPSRNEEIGEIVGWGKCNVILHAISRYTYWANHSGFYGRVFTHSSLPRVKAWQRMFSSNLFTRTRRQERSWLEEFIAVLQDSVPL</sequence>
<dbReference type="Proteomes" id="UP000479000">
    <property type="component" value="Unassembled WGS sequence"/>
</dbReference>
<accession>A0A6H5HN58</accession>
<evidence type="ECO:0000313" key="2">
    <source>
        <dbReference type="EMBL" id="CAB0018872.1"/>
    </source>
</evidence>
<keyword evidence="3" id="KW-1185">Reference proteome</keyword>
<organism evidence="2 3">
    <name type="scientific">Nesidiocoris tenuis</name>
    <dbReference type="NCBI Taxonomy" id="355587"/>
    <lineage>
        <taxon>Eukaryota</taxon>
        <taxon>Metazoa</taxon>
        <taxon>Ecdysozoa</taxon>
        <taxon>Arthropoda</taxon>
        <taxon>Hexapoda</taxon>
        <taxon>Insecta</taxon>
        <taxon>Pterygota</taxon>
        <taxon>Neoptera</taxon>
        <taxon>Paraneoptera</taxon>
        <taxon>Hemiptera</taxon>
        <taxon>Heteroptera</taxon>
        <taxon>Panheteroptera</taxon>
        <taxon>Cimicomorpha</taxon>
        <taxon>Miridae</taxon>
        <taxon>Dicyphina</taxon>
        <taxon>Nesidiocoris</taxon>
    </lineage>
</organism>
<evidence type="ECO:0000256" key="1">
    <source>
        <dbReference type="SAM" id="MobiDB-lite"/>
    </source>
</evidence>
<gene>
    <name evidence="2" type="ORF">NTEN_LOCUS22590</name>
</gene>
<dbReference type="EMBL" id="CADCXU010033389">
    <property type="protein sequence ID" value="CAB0018872.1"/>
    <property type="molecule type" value="Genomic_DNA"/>
</dbReference>
<proteinExistence type="predicted"/>
<name>A0A6H5HN58_9HEMI</name>
<dbReference type="AlphaFoldDB" id="A0A6H5HN58"/>
<evidence type="ECO:0000313" key="3">
    <source>
        <dbReference type="Proteomes" id="UP000479000"/>
    </source>
</evidence>
<feature type="non-terminal residue" evidence="2">
    <location>
        <position position="179"/>
    </location>
</feature>